<dbReference type="EMBL" id="JANPWB010000002">
    <property type="protein sequence ID" value="KAJ1209223.1"/>
    <property type="molecule type" value="Genomic_DNA"/>
</dbReference>
<gene>
    <name evidence="1" type="ORF">NDU88_004601</name>
</gene>
<dbReference type="Proteomes" id="UP001066276">
    <property type="component" value="Chromosome 1_2"/>
</dbReference>
<evidence type="ECO:0000313" key="1">
    <source>
        <dbReference type="EMBL" id="KAJ1209223.1"/>
    </source>
</evidence>
<accession>A0AAV7W5F7</accession>
<dbReference type="AlphaFoldDB" id="A0AAV7W5F7"/>
<keyword evidence="2" id="KW-1185">Reference proteome</keyword>
<reference evidence="1" key="1">
    <citation type="journal article" date="2022" name="bioRxiv">
        <title>Sequencing and chromosome-scale assembly of the giantPleurodeles waltlgenome.</title>
        <authorList>
            <person name="Brown T."/>
            <person name="Elewa A."/>
            <person name="Iarovenko S."/>
            <person name="Subramanian E."/>
            <person name="Araus A.J."/>
            <person name="Petzold A."/>
            <person name="Susuki M."/>
            <person name="Suzuki K.-i.T."/>
            <person name="Hayashi T."/>
            <person name="Toyoda A."/>
            <person name="Oliveira C."/>
            <person name="Osipova E."/>
            <person name="Leigh N.D."/>
            <person name="Simon A."/>
            <person name="Yun M.H."/>
        </authorList>
    </citation>
    <scope>NUCLEOTIDE SEQUENCE</scope>
    <source>
        <strain evidence="1">20211129_DDA</strain>
        <tissue evidence="1">Liver</tissue>
    </source>
</reference>
<name>A0AAV7W5F7_PLEWA</name>
<comment type="caution">
    <text evidence="1">The sequence shown here is derived from an EMBL/GenBank/DDBJ whole genome shotgun (WGS) entry which is preliminary data.</text>
</comment>
<proteinExistence type="predicted"/>
<sequence length="108" mass="12246">MEAGDAHDLSDCDSDRTMVEGSVVDSDFEEDELHVNRLIFINSSDAIPTAVHRGSEKATCHGLIQLFVLWKNIRSRLSWEYLLQADEVADDEACQKLRLELPHPLRLP</sequence>
<protein>
    <submittedName>
        <fullName evidence="1">Uncharacterized protein</fullName>
    </submittedName>
</protein>
<evidence type="ECO:0000313" key="2">
    <source>
        <dbReference type="Proteomes" id="UP001066276"/>
    </source>
</evidence>
<organism evidence="1 2">
    <name type="scientific">Pleurodeles waltl</name>
    <name type="common">Iberian ribbed newt</name>
    <dbReference type="NCBI Taxonomy" id="8319"/>
    <lineage>
        <taxon>Eukaryota</taxon>
        <taxon>Metazoa</taxon>
        <taxon>Chordata</taxon>
        <taxon>Craniata</taxon>
        <taxon>Vertebrata</taxon>
        <taxon>Euteleostomi</taxon>
        <taxon>Amphibia</taxon>
        <taxon>Batrachia</taxon>
        <taxon>Caudata</taxon>
        <taxon>Salamandroidea</taxon>
        <taxon>Salamandridae</taxon>
        <taxon>Pleurodelinae</taxon>
        <taxon>Pleurodeles</taxon>
    </lineage>
</organism>